<dbReference type="EMBL" id="JARQWQ010000079">
    <property type="protein sequence ID" value="KAK2553204.1"/>
    <property type="molecule type" value="Genomic_DNA"/>
</dbReference>
<proteinExistence type="predicted"/>
<dbReference type="SUPFAM" id="SSF47986">
    <property type="entry name" value="DEATH domain"/>
    <property type="match status" value="3"/>
</dbReference>
<gene>
    <name evidence="3" type="ORF">P5673_025400</name>
</gene>
<feature type="domain" description="Death" evidence="2">
    <location>
        <begin position="118"/>
        <end position="213"/>
    </location>
</feature>
<evidence type="ECO:0000256" key="1">
    <source>
        <dbReference type="SAM" id="MobiDB-lite"/>
    </source>
</evidence>
<comment type="caution">
    <text evidence="3">The sequence shown here is derived from an EMBL/GenBank/DDBJ whole genome shotgun (WGS) entry which is preliminary data.</text>
</comment>
<dbReference type="PANTHER" id="PTHR14657">
    <property type="entry name" value="IGF-LIKE FAMILY RECEPTOR 1"/>
    <property type="match status" value="1"/>
</dbReference>
<evidence type="ECO:0000313" key="4">
    <source>
        <dbReference type="Proteomes" id="UP001249851"/>
    </source>
</evidence>
<reference evidence="3" key="2">
    <citation type="journal article" date="2023" name="Science">
        <title>Genomic signatures of disease resistance in endangered staghorn corals.</title>
        <authorList>
            <person name="Vollmer S.V."/>
            <person name="Selwyn J.D."/>
            <person name="Despard B.A."/>
            <person name="Roesel C.L."/>
        </authorList>
    </citation>
    <scope>NUCLEOTIDE SEQUENCE</scope>
    <source>
        <strain evidence="3">K2</strain>
    </source>
</reference>
<dbReference type="Gene3D" id="1.10.533.10">
    <property type="entry name" value="Death Domain, Fas"/>
    <property type="match status" value="3"/>
</dbReference>
<reference evidence="3" key="1">
    <citation type="journal article" date="2023" name="G3 (Bethesda)">
        <title>Whole genome assembly and annotation of the endangered Caribbean coral Acropora cervicornis.</title>
        <authorList>
            <person name="Selwyn J.D."/>
            <person name="Vollmer S.V."/>
        </authorList>
    </citation>
    <scope>NUCLEOTIDE SEQUENCE</scope>
    <source>
        <strain evidence="3">K2</strain>
    </source>
</reference>
<dbReference type="InterPro" id="IPR042355">
    <property type="entry name" value="IGFLR1"/>
</dbReference>
<organism evidence="3 4">
    <name type="scientific">Acropora cervicornis</name>
    <name type="common">Staghorn coral</name>
    <dbReference type="NCBI Taxonomy" id="6130"/>
    <lineage>
        <taxon>Eukaryota</taxon>
        <taxon>Metazoa</taxon>
        <taxon>Cnidaria</taxon>
        <taxon>Anthozoa</taxon>
        <taxon>Hexacorallia</taxon>
        <taxon>Scleractinia</taxon>
        <taxon>Astrocoeniina</taxon>
        <taxon>Acroporidae</taxon>
        <taxon>Acropora</taxon>
    </lineage>
</organism>
<sequence length="428" mass="48387">MFSFGKKRPGKKDQIESSKDDGEAIAGGKRFYFTPPTSRHLEVDPAGCTESTTSTTDGQNCGGESSKSKTPSSSSDTSEELQVNQSAAYATLSAPVQVQEELEGVRDLSLNDFESLLVSEQINGNKCLEDKIACYLDHTPNRGIRNWEHLACEKEIDAPLDVRLRCKLNSGKNQTKMVLEKVTAEGDKTLKDLMDVLTAMGRNDVKKIITKVVPDAANSSQELVEFINDNYSTVAEVATMLDQESDVIENWFHLGFRFGIKRESLDEIKYGQFTQDIMDYVYAKKPQLTVGVFYNVIEKLGRKDVLKKLDKFMAGDKDKFMKYVIELESDEMRSICVSLNTPNRVVKNWRHLAKSPELEIPTEVYKDCQPDKPKSPTEALLKWIYAKRPDLTIRQFCLAFQNIGRNDIVKFIREYFQSQSPFVTANTS</sequence>
<dbReference type="GO" id="GO:0007165">
    <property type="term" value="P:signal transduction"/>
    <property type="evidence" value="ECO:0007669"/>
    <property type="project" value="InterPro"/>
</dbReference>
<feature type="domain" description="Death" evidence="2">
    <location>
        <begin position="321"/>
        <end position="416"/>
    </location>
</feature>
<keyword evidence="4" id="KW-1185">Reference proteome</keyword>
<feature type="region of interest" description="Disordered" evidence="1">
    <location>
        <begin position="1"/>
        <end position="83"/>
    </location>
</feature>
<dbReference type="Pfam" id="PF00531">
    <property type="entry name" value="Death"/>
    <property type="match status" value="1"/>
</dbReference>
<evidence type="ECO:0000313" key="3">
    <source>
        <dbReference type="EMBL" id="KAK2553204.1"/>
    </source>
</evidence>
<dbReference type="AlphaFoldDB" id="A0AAD9UX33"/>
<dbReference type="InterPro" id="IPR000488">
    <property type="entry name" value="Death_dom"/>
</dbReference>
<dbReference type="PANTHER" id="PTHR14657:SF2">
    <property type="entry name" value="IGF-LIKE FAMILY RECEPTOR 1"/>
    <property type="match status" value="1"/>
</dbReference>
<protein>
    <recommendedName>
        <fullName evidence="2">Death domain-containing protein</fullName>
    </recommendedName>
</protein>
<evidence type="ECO:0000259" key="2">
    <source>
        <dbReference type="SMART" id="SM00005"/>
    </source>
</evidence>
<feature type="compositionally biased region" description="Basic and acidic residues" evidence="1">
    <location>
        <begin position="11"/>
        <end position="22"/>
    </location>
</feature>
<feature type="compositionally biased region" description="Polar residues" evidence="1">
    <location>
        <begin position="49"/>
        <end position="63"/>
    </location>
</feature>
<dbReference type="InterPro" id="IPR011029">
    <property type="entry name" value="DEATH-like_dom_sf"/>
</dbReference>
<dbReference type="Proteomes" id="UP001249851">
    <property type="component" value="Unassembled WGS sequence"/>
</dbReference>
<accession>A0AAD9UX33</accession>
<dbReference type="SMART" id="SM00005">
    <property type="entry name" value="DEATH"/>
    <property type="match status" value="2"/>
</dbReference>
<dbReference type="GO" id="GO:0005886">
    <property type="term" value="C:plasma membrane"/>
    <property type="evidence" value="ECO:0007669"/>
    <property type="project" value="TreeGrafter"/>
</dbReference>
<feature type="compositionally biased region" description="Basic residues" evidence="1">
    <location>
        <begin position="1"/>
        <end position="10"/>
    </location>
</feature>
<dbReference type="CDD" id="cd01670">
    <property type="entry name" value="Death"/>
    <property type="match status" value="1"/>
</dbReference>
<name>A0AAD9UX33_ACRCE</name>